<comment type="caution">
    <text evidence="1">The sequence shown here is derived from an EMBL/GenBank/DDBJ whole genome shotgun (WGS) entry which is preliminary data.</text>
</comment>
<accession>M6HUX1</accession>
<protein>
    <submittedName>
        <fullName evidence="1">Uncharacterized protein</fullName>
    </submittedName>
</protein>
<dbReference type="AlphaFoldDB" id="M6HUX1"/>
<gene>
    <name evidence="1" type="ORF">LEP1GSC158_1634</name>
</gene>
<proteinExistence type="predicted"/>
<dbReference type="Proteomes" id="UP000012089">
    <property type="component" value="Unassembled WGS sequence"/>
</dbReference>
<sequence>MGAKQKASRIFNSHKQLEFLISAISIQDGSSWLAHRFVESKKWSSFA</sequence>
<evidence type="ECO:0000313" key="1">
    <source>
        <dbReference type="EMBL" id="EMM94691.1"/>
    </source>
</evidence>
<reference evidence="1 2" key="1">
    <citation type="submission" date="2013-01" db="EMBL/GenBank/DDBJ databases">
        <authorList>
            <person name="Harkins D.M."/>
            <person name="Durkin A.S."/>
            <person name="Brinkac L.M."/>
            <person name="Haft D.H."/>
            <person name="Selengut J.D."/>
            <person name="Sanka R."/>
            <person name="DePew J."/>
            <person name="Purushe J."/>
            <person name="Tulsiani S.M."/>
            <person name="Graham G.C."/>
            <person name="Burns M.-A."/>
            <person name="Dohnt M.F."/>
            <person name="Smythe L.D."/>
            <person name="McKay D.B."/>
            <person name="Craig S.B."/>
            <person name="Vinetz J.M."/>
            <person name="Sutton G.G."/>
            <person name="Nierman W.C."/>
            <person name="Fouts D.E."/>
        </authorList>
    </citation>
    <scope>NUCLEOTIDE SEQUENCE [LARGE SCALE GENOMIC DNA]</scope>
    <source>
        <strain evidence="1 2">LT2156</strain>
    </source>
</reference>
<name>M6HUX1_LEPIR</name>
<dbReference type="EMBL" id="AFMF02000033">
    <property type="protein sequence ID" value="EMM94691.1"/>
    <property type="molecule type" value="Genomic_DNA"/>
</dbReference>
<evidence type="ECO:0000313" key="2">
    <source>
        <dbReference type="Proteomes" id="UP000012089"/>
    </source>
</evidence>
<organism evidence="1 2">
    <name type="scientific">Leptospira interrogans serovar Zanoni str. LT2156</name>
    <dbReference type="NCBI Taxonomy" id="1001601"/>
    <lineage>
        <taxon>Bacteria</taxon>
        <taxon>Pseudomonadati</taxon>
        <taxon>Spirochaetota</taxon>
        <taxon>Spirochaetia</taxon>
        <taxon>Leptospirales</taxon>
        <taxon>Leptospiraceae</taxon>
        <taxon>Leptospira</taxon>
    </lineage>
</organism>